<dbReference type="InterPro" id="IPR025450">
    <property type="entry name" value="YndJ-like"/>
</dbReference>
<proteinExistence type="predicted"/>
<evidence type="ECO:0008006" key="4">
    <source>
        <dbReference type="Google" id="ProtNLM"/>
    </source>
</evidence>
<keyword evidence="1" id="KW-0812">Transmembrane</keyword>
<dbReference type="Proteomes" id="UP000741863">
    <property type="component" value="Unassembled WGS sequence"/>
</dbReference>
<protein>
    <recommendedName>
        <fullName evidence="4">YndJ-like protein</fullName>
    </recommendedName>
</protein>
<feature type="transmembrane region" description="Helical" evidence="1">
    <location>
        <begin position="238"/>
        <end position="258"/>
    </location>
</feature>
<gene>
    <name evidence="2" type="ORF">JOD17_001851</name>
</gene>
<dbReference type="Pfam" id="PF14158">
    <property type="entry name" value="YndJ"/>
    <property type="match status" value="1"/>
</dbReference>
<evidence type="ECO:0000313" key="2">
    <source>
        <dbReference type="EMBL" id="MBM7632757.1"/>
    </source>
</evidence>
<name>A0ABS2PBU6_9BACL</name>
<feature type="transmembrane region" description="Helical" evidence="1">
    <location>
        <begin position="55"/>
        <end position="73"/>
    </location>
</feature>
<reference evidence="2 3" key="1">
    <citation type="submission" date="2021-01" db="EMBL/GenBank/DDBJ databases">
        <title>Genomic Encyclopedia of Type Strains, Phase IV (KMG-IV): sequencing the most valuable type-strain genomes for metagenomic binning, comparative biology and taxonomic classification.</title>
        <authorList>
            <person name="Goeker M."/>
        </authorList>
    </citation>
    <scope>NUCLEOTIDE SEQUENCE [LARGE SCALE GENOMIC DNA]</scope>
    <source>
        <strain evidence="2 3">DSM 25540</strain>
    </source>
</reference>
<evidence type="ECO:0000313" key="3">
    <source>
        <dbReference type="Proteomes" id="UP000741863"/>
    </source>
</evidence>
<feature type="transmembrane region" description="Helical" evidence="1">
    <location>
        <begin position="180"/>
        <end position="199"/>
    </location>
</feature>
<feature type="transmembrane region" description="Helical" evidence="1">
    <location>
        <begin position="79"/>
        <end position="100"/>
    </location>
</feature>
<comment type="caution">
    <text evidence="2">The sequence shown here is derived from an EMBL/GenBank/DDBJ whole genome shotgun (WGS) entry which is preliminary data.</text>
</comment>
<sequence length="533" mass="59535">MKGSIAVGVLLSVIALLYVGIIEAALLLAMFIWVPMLLQLITQDPQIKVDRWLRRTSFVAMYFAIIASVSLFLPQGMIAGLFAAVWLVFVAIVGLLGLLRQLRYGFQRSEEALINLSLMYLPVGGVWLVAGASGASQFLPYTDVIVWLTAIHFHYAAFFLPIVAGLYIRSRRQQIGLPKLWSFIAILLALGPIFVAIGIDQGPPLEFYLVATYAVGLFLFVGLWFIDALKRHEFTLKLRLTLLSASLVFALTTTWTLVYSFGLLSENILVTIEWMTQYHGAVNASVFATLAFIVVWQLRTPSSVNEITVSQLRTRGYVGSVPIDEGRWKKGDHIPALVSDWDELEDETFTPSAIDVEVLNFYTSPNRYKMVANVEWSNSFKPLLPLIHFVTGRFGQLNVPKSGKVTMNGTVAPLDASEDGRVTPSVWLRWSDDAHIFTAIYSTVDQKMNIALPLPLGVMTGILQPEHDQNRGLTLNSEPNGIFYTMGSITIRLPLKETFHIKKVHNKQLQANHDIQLFGLSLFAIEYDLTAHD</sequence>
<dbReference type="RefSeq" id="WP_204697114.1">
    <property type="nucleotide sequence ID" value="NZ_JAFBEC010000004.1"/>
</dbReference>
<feature type="transmembrane region" description="Helical" evidence="1">
    <location>
        <begin position="6"/>
        <end position="34"/>
    </location>
</feature>
<evidence type="ECO:0000256" key="1">
    <source>
        <dbReference type="SAM" id="Phobius"/>
    </source>
</evidence>
<keyword evidence="1" id="KW-0472">Membrane</keyword>
<feature type="transmembrane region" description="Helical" evidence="1">
    <location>
        <begin position="205"/>
        <end position="226"/>
    </location>
</feature>
<accession>A0ABS2PBU6</accession>
<keyword evidence="1" id="KW-1133">Transmembrane helix</keyword>
<keyword evidence="3" id="KW-1185">Reference proteome</keyword>
<dbReference type="EMBL" id="JAFBEC010000004">
    <property type="protein sequence ID" value="MBM7632757.1"/>
    <property type="molecule type" value="Genomic_DNA"/>
</dbReference>
<feature type="transmembrane region" description="Helical" evidence="1">
    <location>
        <begin position="278"/>
        <end position="298"/>
    </location>
</feature>
<feature type="transmembrane region" description="Helical" evidence="1">
    <location>
        <begin position="144"/>
        <end position="168"/>
    </location>
</feature>
<feature type="transmembrane region" description="Helical" evidence="1">
    <location>
        <begin position="112"/>
        <end position="132"/>
    </location>
</feature>
<organism evidence="2 3">
    <name type="scientific">Geomicrobium sediminis</name>
    <dbReference type="NCBI Taxonomy" id="1347788"/>
    <lineage>
        <taxon>Bacteria</taxon>
        <taxon>Bacillati</taxon>
        <taxon>Bacillota</taxon>
        <taxon>Bacilli</taxon>
        <taxon>Bacillales</taxon>
        <taxon>Geomicrobium</taxon>
    </lineage>
</organism>